<organism evidence="1 2">
    <name type="scientific">Paludisphaera mucosa</name>
    <dbReference type="NCBI Taxonomy" id="3030827"/>
    <lineage>
        <taxon>Bacteria</taxon>
        <taxon>Pseudomonadati</taxon>
        <taxon>Planctomycetota</taxon>
        <taxon>Planctomycetia</taxon>
        <taxon>Isosphaerales</taxon>
        <taxon>Isosphaeraceae</taxon>
        <taxon>Paludisphaera</taxon>
    </lineage>
</organism>
<dbReference type="RefSeq" id="WP_277860689.1">
    <property type="nucleotide sequence ID" value="NZ_JARRAG010000002.1"/>
</dbReference>
<gene>
    <name evidence="1" type="ORF">PZE19_11140</name>
</gene>
<comment type="caution">
    <text evidence="1">The sequence shown here is derived from an EMBL/GenBank/DDBJ whole genome shotgun (WGS) entry which is preliminary data.</text>
</comment>
<reference evidence="1 2" key="1">
    <citation type="submission" date="2023-03" db="EMBL/GenBank/DDBJ databases">
        <title>Paludisphaera mucosa sp. nov. a novel planctomycete from northern fen.</title>
        <authorList>
            <person name="Ivanova A."/>
        </authorList>
    </citation>
    <scope>NUCLEOTIDE SEQUENCE [LARGE SCALE GENOMIC DNA]</scope>
    <source>
        <strain evidence="1 2">Pla2</strain>
    </source>
</reference>
<name>A0ABT6FA27_9BACT</name>
<evidence type="ECO:0000313" key="1">
    <source>
        <dbReference type="EMBL" id="MDG3004331.1"/>
    </source>
</evidence>
<accession>A0ABT6FA27</accession>
<sequence length="190" mass="20565">MGNFYVNFSVKGADPRKVADALGRAGRRAIVTPVQSGFVVAYEKEADTQATRPIVEVGAMLSRELDRTVLAVLNHDDDVLFYWLFAEGELADSYNSDPDAFKEEEGTPPLGSGDAARLCGLLRAGADAAAVEAALRGNFVFATERHERLAELLNLPAWSVGFGYEYVDDGELEGEMDVEQLIHVGGDRPG</sequence>
<proteinExistence type="predicted"/>
<evidence type="ECO:0000313" key="2">
    <source>
        <dbReference type="Proteomes" id="UP001216907"/>
    </source>
</evidence>
<dbReference type="Proteomes" id="UP001216907">
    <property type="component" value="Unassembled WGS sequence"/>
</dbReference>
<keyword evidence="2" id="KW-1185">Reference proteome</keyword>
<dbReference type="EMBL" id="JARRAG010000002">
    <property type="protein sequence ID" value="MDG3004331.1"/>
    <property type="molecule type" value="Genomic_DNA"/>
</dbReference>
<protein>
    <submittedName>
        <fullName evidence="1">Uncharacterized protein</fullName>
    </submittedName>
</protein>